<feature type="transmembrane region" description="Helical" evidence="6">
    <location>
        <begin position="71"/>
        <end position="90"/>
    </location>
</feature>
<proteinExistence type="inferred from homology"/>
<evidence type="ECO:0000256" key="6">
    <source>
        <dbReference type="RuleBase" id="RU363077"/>
    </source>
</evidence>
<feature type="transmembrane region" description="Helical" evidence="6">
    <location>
        <begin position="48"/>
        <end position="65"/>
    </location>
</feature>
<dbReference type="Pfam" id="PF00892">
    <property type="entry name" value="EamA"/>
    <property type="match status" value="1"/>
</dbReference>
<dbReference type="InterPro" id="IPR030184">
    <property type="entry name" value="WAT1-related"/>
</dbReference>
<sequence length="150" mass="16394">LDRSKAAWRIEWNLQLVTIVYSGALSTAATFCLLTWSIAKQGPTYAPMFNPLSLIFVAISEALLLGEQMRLGIVLGTVMIIVGLYSFLWGRRKETKLLGQASAGDETLTAKADLESGEMQLKSSVRPSPVKSVYAKEEGALKDGVISWNQ</sequence>
<evidence type="ECO:0000256" key="2">
    <source>
        <dbReference type="ARBA" id="ARBA00007635"/>
    </source>
</evidence>
<organism evidence="8 9">
    <name type="scientific">Gossypium lobatum</name>
    <dbReference type="NCBI Taxonomy" id="34289"/>
    <lineage>
        <taxon>Eukaryota</taxon>
        <taxon>Viridiplantae</taxon>
        <taxon>Streptophyta</taxon>
        <taxon>Embryophyta</taxon>
        <taxon>Tracheophyta</taxon>
        <taxon>Spermatophyta</taxon>
        <taxon>Magnoliopsida</taxon>
        <taxon>eudicotyledons</taxon>
        <taxon>Gunneridae</taxon>
        <taxon>Pentapetalae</taxon>
        <taxon>rosids</taxon>
        <taxon>malvids</taxon>
        <taxon>Malvales</taxon>
        <taxon>Malvaceae</taxon>
        <taxon>Malvoideae</taxon>
        <taxon>Gossypium</taxon>
    </lineage>
</organism>
<comment type="caution">
    <text evidence="6">Lacks conserved residue(s) required for the propagation of feature annotation.</text>
</comment>
<evidence type="ECO:0000256" key="3">
    <source>
        <dbReference type="ARBA" id="ARBA00022692"/>
    </source>
</evidence>
<reference evidence="8 9" key="1">
    <citation type="journal article" date="2019" name="Genome Biol. Evol.">
        <title>Insights into the evolution of the New World diploid cottons (Gossypium, subgenus Houzingenia) based on genome sequencing.</title>
        <authorList>
            <person name="Grover C.E."/>
            <person name="Arick M.A. 2nd"/>
            <person name="Thrash A."/>
            <person name="Conover J.L."/>
            <person name="Sanders W.S."/>
            <person name="Peterson D.G."/>
            <person name="Frelichowski J.E."/>
            <person name="Scheffler J.A."/>
            <person name="Scheffler B.E."/>
            <person name="Wendel J.F."/>
        </authorList>
    </citation>
    <scope>NUCLEOTIDE SEQUENCE [LARGE SCALE GENOMIC DNA]</scope>
    <source>
        <strain evidence="8">157</strain>
        <tissue evidence="8">Leaf</tissue>
    </source>
</reference>
<dbReference type="PANTHER" id="PTHR31218">
    <property type="entry name" value="WAT1-RELATED PROTEIN"/>
    <property type="match status" value="1"/>
</dbReference>
<dbReference type="EMBL" id="JABEZX010000008">
    <property type="protein sequence ID" value="MBA0564027.1"/>
    <property type="molecule type" value="Genomic_DNA"/>
</dbReference>
<feature type="non-terminal residue" evidence="8">
    <location>
        <position position="1"/>
    </location>
</feature>
<evidence type="ECO:0000256" key="5">
    <source>
        <dbReference type="ARBA" id="ARBA00023136"/>
    </source>
</evidence>
<dbReference type="InterPro" id="IPR000620">
    <property type="entry name" value="EamA_dom"/>
</dbReference>
<dbReference type="InterPro" id="IPR037185">
    <property type="entry name" value="EmrE-like"/>
</dbReference>
<keyword evidence="4 6" id="KW-1133">Transmembrane helix</keyword>
<evidence type="ECO:0000259" key="7">
    <source>
        <dbReference type="Pfam" id="PF00892"/>
    </source>
</evidence>
<evidence type="ECO:0000313" key="8">
    <source>
        <dbReference type="EMBL" id="MBA0564027.1"/>
    </source>
</evidence>
<feature type="domain" description="EamA" evidence="7">
    <location>
        <begin position="12"/>
        <end position="86"/>
    </location>
</feature>
<dbReference type="GO" id="GO:0022857">
    <property type="term" value="F:transmembrane transporter activity"/>
    <property type="evidence" value="ECO:0007669"/>
    <property type="project" value="InterPro"/>
</dbReference>
<keyword evidence="9" id="KW-1185">Reference proteome</keyword>
<dbReference type="Proteomes" id="UP000593572">
    <property type="component" value="Unassembled WGS sequence"/>
</dbReference>
<accession>A0A7J8MH32</accession>
<comment type="caution">
    <text evidence="8">The sequence shown here is derived from an EMBL/GenBank/DDBJ whole genome shotgun (WGS) entry which is preliminary data.</text>
</comment>
<evidence type="ECO:0000313" key="9">
    <source>
        <dbReference type="Proteomes" id="UP000593572"/>
    </source>
</evidence>
<comment type="similarity">
    <text evidence="2 6">Belongs to the drug/metabolite transporter (DMT) superfamily. Plant drug/metabolite exporter (P-DME) (TC 2.A.7.4) family.</text>
</comment>
<dbReference type="SUPFAM" id="SSF103481">
    <property type="entry name" value="Multidrug resistance efflux transporter EmrE"/>
    <property type="match status" value="1"/>
</dbReference>
<evidence type="ECO:0000256" key="4">
    <source>
        <dbReference type="ARBA" id="ARBA00022989"/>
    </source>
</evidence>
<comment type="subcellular location">
    <subcellularLocation>
        <location evidence="1 6">Membrane</location>
        <topology evidence="1 6">Multi-pass membrane protein</topology>
    </subcellularLocation>
</comment>
<protein>
    <recommendedName>
        <fullName evidence="6">WAT1-related protein</fullName>
    </recommendedName>
</protein>
<keyword evidence="5 6" id="KW-0472">Membrane</keyword>
<keyword evidence="3 6" id="KW-0812">Transmembrane</keyword>
<feature type="transmembrane region" description="Helical" evidence="6">
    <location>
        <begin position="12"/>
        <end position="36"/>
    </location>
</feature>
<dbReference type="GO" id="GO:0016020">
    <property type="term" value="C:membrane"/>
    <property type="evidence" value="ECO:0007669"/>
    <property type="project" value="UniProtKB-SubCell"/>
</dbReference>
<dbReference type="AlphaFoldDB" id="A0A7J8MH32"/>
<evidence type="ECO:0000256" key="1">
    <source>
        <dbReference type="ARBA" id="ARBA00004141"/>
    </source>
</evidence>
<name>A0A7J8MH32_9ROSI</name>
<gene>
    <name evidence="8" type="ORF">Golob_008985</name>
</gene>